<accession>A0ABQ4EEG2</accession>
<evidence type="ECO:0000259" key="3">
    <source>
        <dbReference type="Pfam" id="PF13556"/>
    </source>
</evidence>
<dbReference type="InterPro" id="IPR012914">
    <property type="entry name" value="PucR_dom"/>
</dbReference>
<evidence type="ECO:0000313" key="4">
    <source>
        <dbReference type="EMBL" id="GIG92641.1"/>
    </source>
</evidence>
<organism evidence="4 5">
    <name type="scientific">Plantactinospora endophytica</name>
    <dbReference type="NCBI Taxonomy" id="673535"/>
    <lineage>
        <taxon>Bacteria</taxon>
        <taxon>Bacillati</taxon>
        <taxon>Actinomycetota</taxon>
        <taxon>Actinomycetes</taxon>
        <taxon>Micromonosporales</taxon>
        <taxon>Micromonosporaceae</taxon>
        <taxon>Plantactinospora</taxon>
    </lineage>
</organism>
<feature type="compositionally biased region" description="Basic and acidic residues" evidence="1">
    <location>
        <begin position="253"/>
        <end position="271"/>
    </location>
</feature>
<dbReference type="Proteomes" id="UP000646749">
    <property type="component" value="Unassembled WGS sequence"/>
</dbReference>
<gene>
    <name evidence="4" type="ORF">Pen02_75770</name>
</gene>
<dbReference type="Pfam" id="PF13556">
    <property type="entry name" value="HTH_30"/>
    <property type="match status" value="1"/>
</dbReference>
<dbReference type="InterPro" id="IPR025736">
    <property type="entry name" value="PucR_C-HTH_dom"/>
</dbReference>
<feature type="domain" description="Purine catabolism PurC-like" evidence="2">
    <location>
        <begin position="6"/>
        <end position="118"/>
    </location>
</feature>
<dbReference type="PANTHER" id="PTHR33744">
    <property type="entry name" value="CARBOHYDRATE DIACID REGULATOR"/>
    <property type="match status" value="1"/>
</dbReference>
<evidence type="ECO:0000256" key="1">
    <source>
        <dbReference type="SAM" id="MobiDB-lite"/>
    </source>
</evidence>
<evidence type="ECO:0008006" key="6">
    <source>
        <dbReference type="Google" id="ProtNLM"/>
    </source>
</evidence>
<dbReference type="EMBL" id="BONW01000044">
    <property type="protein sequence ID" value="GIG92641.1"/>
    <property type="molecule type" value="Genomic_DNA"/>
</dbReference>
<reference evidence="4 5" key="1">
    <citation type="submission" date="2021-01" db="EMBL/GenBank/DDBJ databases">
        <title>Whole genome shotgun sequence of Plantactinospora endophytica NBRC 110450.</title>
        <authorList>
            <person name="Komaki H."/>
            <person name="Tamura T."/>
        </authorList>
    </citation>
    <scope>NUCLEOTIDE SEQUENCE [LARGE SCALE GENOMIC DNA]</scope>
    <source>
        <strain evidence="4 5">NBRC 110450</strain>
    </source>
</reference>
<dbReference type="InterPro" id="IPR042070">
    <property type="entry name" value="PucR_C-HTH_sf"/>
</dbReference>
<name>A0ABQ4EEG2_9ACTN</name>
<keyword evidence="5" id="KW-1185">Reference proteome</keyword>
<comment type="caution">
    <text evidence="4">The sequence shown here is derived from an EMBL/GenBank/DDBJ whole genome shotgun (WGS) entry which is preliminary data.</text>
</comment>
<dbReference type="InterPro" id="IPR051448">
    <property type="entry name" value="CdaR-like_regulators"/>
</dbReference>
<evidence type="ECO:0000313" key="5">
    <source>
        <dbReference type="Proteomes" id="UP000646749"/>
    </source>
</evidence>
<dbReference type="Pfam" id="PF07905">
    <property type="entry name" value="PucR"/>
    <property type="match status" value="1"/>
</dbReference>
<feature type="domain" description="PucR C-terminal helix-turn-helix" evidence="3">
    <location>
        <begin position="509"/>
        <end position="567"/>
    </location>
</feature>
<sequence>MLLREALDRPQLRLTLLTGEAELDRPVSRVYVTDLPDPRRYLSGGEIVLTGLMWRRRAGDSDGFVAACAAAGVAAIGAGDAAYGSVPGDLVVACRRHGVPLFEVPVEVSFRDIIDEVTPTLWARRASGLATVLGRYRGLVTAMAGGARLADLLQPVAADLGVDCWVLAPTGRTVAGTAPMPVDDRRSLAAAFLAAGRLPTLFEAGGRQFWLVAVPGRPEHRLASWLLACALPATGPATMAATGAIEVEPAGVEPRRIGPPETEPPKTEPPKIKSVGIPRPRGAGAGPPPPGLPEAAAELVSLVALERAHADEAGRVERRLADQLGTALAAGAAPAELRAALFSGGLGPPSTLLVLAVRLSGLTTPPELAVAVTEELVRSTTVAAMVTGAAQPGTVHAVLAGDPTELAGVPDAVRETVAGLVPGLGAGRLAVGISGPAGDPGALPGAVQQADHALVTALADTGAGTVVSAGDLASHLLLLSGVPPEARRAFRDRVLGPVLAYDRAHDADLVTTLDEFLDCAGSWSRAAARLHLHVNTLRYRIGRIEQLTGRDLSRFPDRVDFYLALRLPR</sequence>
<evidence type="ECO:0000259" key="2">
    <source>
        <dbReference type="Pfam" id="PF07905"/>
    </source>
</evidence>
<protein>
    <recommendedName>
        <fullName evidence="6">PucR family transcriptional regulator</fullName>
    </recommendedName>
</protein>
<dbReference type="RefSeq" id="WP_203870945.1">
    <property type="nucleotide sequence ID" value="NZ_BONW01000044.1"/>
</dbReference>
<feature type="region of interest" description="Disordered" evidence="1">
    <location>
        <begin position="249"/>
        <end position="289"/>
    </location>
</feature>
<dbReference type="Gene3D" id="1.10.10.2840">
    <property type="entry name" value="PucR C-terminal helix-turn-helix domain"/>
    <property type="match status" value="1"/>
</dbReference>
<proteinExistence type="predicted"/>
<dbReference type="PANTHER" id="PTHR33744:SF17">
    <property type="entry name" value="CONSERVED PROTEIN"/>
    <property type="match status" value="1"/>
</dbReference>